<evidence type="ECO:0000313" key="2">
    <source>
        <dbReference type="EMBL" id="MBD3866554.1"/>
    </source>
</evidence>
<organism evidence="2 3">
    <name type="scientific">Candidatus Polarisedimenticola svalbardensis</name>
    <dbReference type="NCBI Taxonomy" id="2886004"/>
    <lineage>
        <taxon>Bacteria</taxon>
        <taxon>Pseudomonadati</taxon>
        <taxon>Acidobacteriota</taxon>
        <taxon>Candidatus Polarisedimenticolia</taxon>
        <taxon>Candidatus Polarisedimenticolales</taxon>
        <taxon>Candidatus Polarisedimenticolaceae</taxon>
        <taxon>Candidatus Polarisedimenticola</taxon>
    </lineage>
</organism>
<dbReference type="EMBL" id="JACXWD010000001">
    <property type="protein sequence ID" value="MBD3866554.1"/>
    <property type="molecule type" value="Genomic_DNA"/>
</dbReference>
<keyword evidence="1" id="KW-0732">Signal</keyword>
<evidence type="ECO:0000313" key="3">
    <source>
        <dbReference type="Proteomes" id="UP000648239"/>
    </source>
</evidence>
<feature type="signal peptide" evidence="1">
    <location>
        <begin position="1"/>
        <end position="20"/>
    </location>
</feature>
<dbReference type="Proteomes" id="UP000648239">
    <property type="component" value="Unassembled WGS sequence"/>
</dbReference>
<accession>A0A8J7CDC8</accession>
<feature type="chain" id="PRO_5035206725" evidence="1">
    <location>
        <begin position="21"/>
        <end position="543"/>
    </location>
</feature>
<evidence type="ECO:0000256" key="1">
    <source>
        <dbReference type="SAM" id="SignalP"/>
    </source>
</evidence>
<dbReference type="AlphaFoldDB" id="A0A8J7CDC8"/>
<name>A0A8J7CDC8_9BACT</name>
<proteinExistence type="predicted"/>
<protein>
    <submittedName>
        <fullName evidence="2">Uncharacterized protein</fullName>
    </submittedName>
</protein>
<reference evidence="2 3" key="1">
    <citation type="submission" date="2020-08" db="EMBL/GenBank/DDBJ databases">
        <title>Acidobacteriota in marine sediments use diverse sulfur dissimilation pathways.</title>
        <authorList>
            <person name="Wasmund K."/>
        </authorList>
    </citation>
    <scope>NUCLEOTIDE SEQUENCE [LARGE SCALE GENOMIC DNA]</scope>
    <source>
        <strain evidence="2">MAG AM4</strain>
    </source>
</reference>
<comment type="caution">
    <text evidence="2">The sequence shown here is derived from an EMBL/GenBank/DDBJ whole genome shotgun (WGS) entry which is preliminary data.</text>
</comment>
<gene>
    <name evidence="2" type="ORF">IFK94_00365</name>
</gene>
<sequence length="543" mass="59452">MRRTFALLAVVLCCLIPMEAADNRPGDPVWYADLDKETLAALNPGESTDILTAILETGVPYRFDHRLFTVYTDRRWYASSPSGQAGAPLMILRRWPGDTVLAFYELAGEDCSSSALAAPVSGGSFKPARPGAEGRPVCVWDGSIAGESGDYPARWVERRVPERPYRLGALLLPGNAGLGREAVPGLMMELQAVLGRTMLNVEAWPLEQRSMAAGAVPPDLGMPPGDRSEAEDPWQTALARGFSLGLPPGLRAMRTDSGPGATLAVPGGLLWIRGRFTDRDGDLVVVGDWERAGYVAGVNGADPEWPRSTRLPAGVRAGERLAIQDFDVVRDRTGATAATAARWRENGFEGEWLVFRLAFPGTSLEIGFPMLEGRQSEALFWLPTTIRTAGRPPAPPPLDPAERFGITFERLTGSQRKETPWMEGYLSVPGLRIEIPVGWYPVNALRTRDGFPVRMFDKEGELCGILERVNEAWFTAFDPADGGWEPIPRPGRFRALEAWRNRRGARLFRSKTGGGFRLVPQAAGSGEGWERMLGTVQMIRPGR</sequence>